<dbReference type="EMBL" id="CP002051">
    <property type="protein sequence ID" value="ADI32141.1"/>
    <property type="molecule type" value="Genomic_DNA"/>
</dbReference>
<dbReference type="AlphaFoldDB" id="D7D8P5"/>
<dbReference type="HOGENOM" id="CLU_076809_0_0_2"/>
<evidence type="ECO:0000313" key="2">
    <source>
        <dbReference type="Proteomes" id="UP000002573"/>
    </source>
</evidence>
<dbReference type="STRING" id="591019.Shell_1037"/>
<reference evidence="1 2" key="2">
    <citation type="journal article" date="2011" name="Stand. Genomic Sci.">
        <title>Complete genome sequence of Staphylothermus hellenicus P8.</title>
        <authorList>
            <person name="Anderson I."/>
            <person name="Wirth R."/>
            <person name="Lucas S."/>
            <person name="Copeland A."/>
            <person name="Lapidus A."/>
            <person name="Cheng J.F."/>
            <person name="Goodwin L."/>
            <person name="Pitluck S."/>
            <person name="Davenport K."/>
            <person name="Detter J.C."/>
            <person name="Han C."/>
            <person name="Tapia R."/>
            <person name="Land M."/>
            <person name="Hauser L."/>
            <person name="Pati A."/>
            <person name="Mikhailova N."/>
            <person name="Woyke T."/>
            <person name="Klenk H.P."/>
            <person name="Kyrpides N."/>
            <person name="Ivanova N."/>
        </authorList>
    </citation>
    <scope>NUCLEOTIDE SEQUENCE [LARGE SCALE GENOMIC DNA]</scope>
    <source>
        <strain evidence="2">DSM 12710 / JCM 10830 / BK20S6-10-b1 / P8</strain>
    </source>
</reference>
<dbReference type="PANTHER" id="PTHR42146">
    <property type="entry name" value="3',5'-CYCLIC-NUCLEOTIDE PHOSPHODIESTERASE"/>
    <property type="match status" value="1"/>
</dbReference>
<dbReference type="InterPro" id="IPR052968">
    <property type="entry name" value="Nucleotide_metab_enz"/>
</dbReference>
<evidence type="ECO:0000313" key="1">
    <source>
        <dbReference type="EMBL" id="ADI32141.1"/>
    </source>
</evidence>
<sequence>MLSVMEELKRVVISHWDLDGIAGATIVNLYMKVSKTILSSITALTKYLASAINYVGRFGEIWVTDLNPQKKYAKDLRNILIEARRRKIKIYWFDHHEWDKKIYDTIIGFNDILWYRVDPRTTASDLVARYFDALHNEYVFKLVDLAFDDDFFINRYETTIMWRRVLRWYGWPIRYKALESFIKGEIRPAWMLEMYRREVKNLYENLIREAMGRVDNITTKNGLKLLIFQDVDPRVHPGELALIARQNGLTADVYIIRYPRGVSLRSDYIDVAMIAKKLGGGGHKNAAGIPGLIDVDKILEIISNEEKFKKEKFFIPPYLQ</sequence>
<dbReference type="InterPro" id="IPR038763">
    <property type="entry name" value="DHH_sf"/>
</dbReference>
<dbReference type="PANTHER" id="PTHR42146:SF1">
    <property type="entry name" value="OLIGORIBONUCLEASE NRNB"/>
    <property type="match status" value="1"/>
</dbReference>
<gene>
    <name evidence="1" type="ordered locus">Shell_1037</name>
</gene>
<protein>
    <submittedName>
        <fullName evidence="1">Phosphohydrolase (DHH superfamily)-like protein</fullName>
    </submittedName>
</protein>
<dbReference type="KEGG" id="shc:Shell_1037"/>
<keyword evidence="1" id="KW-0378">Hydrolase</keyword>
<name>D7D8P5_STAHD</name>
<organism evidence="1 2">
    <name type="scientific">Staphylothermus hellenicus (strain DSM 12710 / JCM 10830 / BK20S6-10-b1 / P8)</name>
    <dbReference type="NCBI Taxonomy" id="591019"/>
    <lineage>
        <taxon>Archaea</taxon>
        <taxon>Thermoproteota</taxon>
        <taxon>Thermoprotei</taxon>
        <taxon>Desulfurococcales</taxon>
        <taxon>Desulfurococcaceae</taxon>
        <taxon>Staphylothermus</taxon>
    </lineage>
</organism>
<proteinExistence type="predicted"/>
<dbReference type="Proteomes" id="UP000002573">
    <property type="component" value="Chromosome"/>
</dbReference>
<dbReference type="SUPFAM" id="SSF64182">
    <property type="entry name" value="DHH phosphoesterases"/>
    <property type="match status" value="1"/>
</dbReference>
<dbReference type="eggNOG" id="arCOG00423">
    <property type="taxonomic scope" value="Archaea"/>
</dbReference>
<dbReference type="GO" id="GO:0016787">
    <property type="term" value="F:hydrolase activity"/>
    <property type="evidence" value="ECO:0007669"/>
    <property type="project" value="UniProtKB-KW"/>
</dbReference>
<reference evidence="2" key="1">
    <citation type="submission" date="2010-05" db="EMBL/GenBank/DDBJ databases">
        <title>Complete sequence of Staphylothermus hellenicus DSM 12710.</title>
        <authorList>
            <consortium name="US DOE Joint Genome Institute"/>
            <person name="Lucas S."/>
            <person name="Copeland A."/>
            <person name="Lapidus A."/>
            <person name="Cheng J.-F."/>
            <person name="Bruce D."/>
            <person name="Goodwin L."/>
            <person name="Pitluck S."/>
            <person name="Davenport K."/>
            <person name="Detter J.C."/>
            <person name="Han C."/>
            <person name="Tapia R."/>
            <person name="Larimer F."/>
            <person name="Land M."/>
            <person name="Hauser L."/>
            <person name="Kyrpides N."/>
            <person name="Mikhailova N."/>
            <person name="Anderson I.J."/>
            <person name="Woyke T."/>
        </authorList>
    </citation>
    <scope>NUCLEOTIDE SEQUENCE [LARGE SCALE GENOMIC DNA]</scope>
    <source>
        <strain evidence="2">DSM 12710 / JCM 10830 / BK20S6-10-b1 / P8</strain>
    </source>
</reference>
<accession>D7D8P5</accession>
<keyword evidence="2" id="KW-1185">Reference proteome</keyword>
<dbReference type="Gene3D" id="3.10.310.30">
    <property type="match status" value="1"/>
</dbReference>